<keyword evidence="6 8" id="KW-1133">Transmembrane helix</keyword>
<sequence length="557" mass="59260">MAVRPVAGALGPAHYLGLALLCLLLFVPGITTLPPTDRDEARFVQATKQMVESGDYVDIRFQDEPRYKKPAGIYWLQSAAVAISGQGADAPVAVYRTVSILGATLAVLATAWLGAWMFGTAAGLIASVSLAGLLILGFEARIAKTDATLLATGLVAQAMLARIYLGHRAGTPIPGWAPWLFWAAQGAAILIKGPVIPFLSLLTAGFLVVFDRDRAWLTKMRALPGAALMLLVAAPWLALITYKSGAAFWQEAVGRDLLGKIGSGQESHGFPPGYYVLVYSLTMWPFGLAAIDAGLRVLNGMRADPRLLFLAAWYLPYWLIIELVPTKLPHYMLPAFPALVLALGWALSDTAARDAPLRRWQTWLRWATTFGLVVVTVALAAIAIAITPYVLGGFSWWGALAAIVVVVTGWLGSGIRPPLAPLPRTLAAALGAGATLALAAIFVLPPLKPIWLSPEIARLFAEHRSCPQGRLVSTGYYEPSLIFLVGTNTLLTDPATAAETLAEDPACTMALVRGDLTQAFFAALPQGADSVAARGAVRGINYSKGTPLVLTLYGMAE</sequence>
<keyword evidence="7 8" id="KW-0472">Membrane</keyword>
<keyword evidence="4 9" id="KW-0808">Transferase</keyword>
<dbReference type="PANTHER" id="PTHR33908">
    <property type="entry name" value="MANNOSYLTRANSFERASE YKCB-RELATED"/>
    <property type="match status" value="1"/>
</dbReference>
<evidence type="ECO:0000256" key="1">
    <source>
        <dbReference type="ARBA" id="ARBA00004651"/>
    </source>
</evidence>
<keyword evidence="2" id="KW-1003">Cell membrane</keyword>
<evidence type="ECO:0000313" key="9">
    <source>
        <dbReference type="EMBL" id="MVA97095.1"/>
    </source>
</evidence>
<evidence type="ECO:0000256" key="7">
    <source>
        <dbReference type="ARBA" id="ARBA00023136"/>
    </source>
</evidence>
<feature type="transmembrane region" description="Helical" evidence="8">
    <location>
        <begin position="179"/>
        <end position="210"/>
    </location>
</feature>
<dbReference type="AlphaFoldDB" id="A0A844QCX1"/>
<gene>
    <name evidence="9" type="ORF">GN330_07510</name>
</gene>
<dbReference type="GO" id="GO:0010041">
    <property type="term" value="P:response to iron(III) ion"/>
    <property type="evidence" value="ECO:0007669"/>
    <property type="project" value="TreeGrafter"/>
</dbReference>
<feature type="transmembrane region" description="Helical" evidence="8">
    <location>
        <begin position="363"/>
        <end position="388"/>
    </location>
</feature>
<evidence type="ECO:0000256" key="2">
    <source>
        <dbReference type="ARBA" id="ARBA00022475"/>
    </source>
</evidence>
<dbReference type="GO" id="GO:0016763">
    <property type="term" value="F:pentosyltransferase activity"/>
    <property type="evidence" value="ECO:0007669"/>
    <property type="project" value="TreeGrafter"/>
</dbReference>
<feature type="transmembrane region" description="Helical" evidence="8">
    <location>
        <begin position="147"/>
        <end position="167"/>
    </location>
</feature>
<feature type="transmembrane region" description="Helical" evidence="8">
    <location>
        <begin position="307"/>
        <end position="325"/>
    </location>
</feature>
<keyword evidence="3" id="KW-0328">Glycosyltransferase</keyword>
<protein>
    <submittedName>
        <fullName evidence="9">Glycosyltransferase family 39 protein</fullName>
    </submittedName>
</protein>
<comment type="caution">
    <text evidence="9">The sequence shown here is derived from an EMBL/GenBank/DDBJ whole genome shotgun (WGS) entry which is preliminary data.</text>
</comment>
<dbReference type="PANTHER" id="PTHR33908:SF3">
    <property type="entry name" value="UNDECAPRENYL PHOSPHATE-ALPHA-4-AMINO-4-DEOXY-L-ARABINOSE ARABINOSYL TRANSFERASE"/>
    <property type="match status" value="1"/>
</dbReference>
<keyword evidence="5 8" id="KW-0812">Transmembrane</keyword>
<feature type="transmembrane region" description="Helical" evidence="8">
    <location>
        <begin position="331"/>
        <end position="351"/>
    </location>
</feature>
<keyword evidence="10" id="KW-1185">Reference proteome</keyword>
<evidence type="ECO:0000256" key="3">
    <source>
        <dbReference type="ARBA" id="ARBA00022676"/>
    </source>
</evidence>
<dbReference type="InterPro" id="IPR050297">
    <property type="entry name" value="LipidA_mod_glycosyltrf_83"/>
</dbReference>
<evidence type="ECO:0000256" key="6">
    <source>
        <dbReference type="ARBA" id="ARBA00022989"/>
    </source>
</evidence>
<organism evidence="9 10">
    <name type="scientific">Nitratireductor arenosus</name>
    <dbReference type="NCBI Taxonomy" id="2682096"/>
    <lineage>
        <taxon>Bacteria</taxon>
        <taxon>Pseudomonadati</taxon>
        <taxon>Pseudomonadota</taxon>
        <taxon>Alphaproteobacteria</taxon>
        <taxon>Hyphomicrobiales</taxon>
        <taxon>Phyllobacteriaceae</taxon>
        <taxon>Nitratireductor</taxon>
    </lineage>
</organism>
<dbReference type="Proteomes" id="UP000463224">
    <property type="component" value="Unassembled WGS sequence"/>
</dbReference>
<comment type="subcellular location">
    <subcellularLocation>
        <location evidence="1">Cell membrane</location>
        <topology evidence="1">Multi-pass membrane protein</topology>
    </subcellularLocation>
</comment>
<proteinExistence type="predicted"/>
<evidence type="ECO:0000256" key="4">
    <source>
        <dbReference type="ARBA" id="ARBA00022679"/>
    </source>
</evidence>
<feature type="transmembrane region" description="Helical" evidence="8">
    <location>
        <begin position="93"/>
        <end position="115"/>
    </location>
</feature>
<accession>A0A844QCX1</accession>
<reference evidence="9 10" key="1">
    <citation type="submission" date="2019-12" db="EMBL/GenBank/DDBJ databases">
        <title>Nitratireductor arenosus sp. nov., Isolated from sea sand, Jeju island, South Korea.</title>
        <authorList>
            <person name="Kim W."/>
        </authorList>
    </citation>
    <scope>NUCLEOTIDE SEQUENCE [LARGE SCALE GENOMIC DNA]</scope>
    <source>
        <strain evidence="9 10">CAU 1489</strain>
    </source>
</reference>
<feature type="transmembrane region" description="Helical" evidence="8">
    <location>
        <begin position="274"/>
        <end position="295"/>
    </location>
</feature>
<evidence type="ECO:0000256" key="5">
    <source>
        <dbReference type="ARBA" id="ARBA00022692"/>
    </source>
</evidence>
<evidence type="ECO:0000256" key="8">
    <source>
        <dbReference type="SAM" id="Phobius"/>
    </source>
</evidence>
<name>A0A844QCX1_9HYPH</name>
<feature type="transmembrane region" description="Helical" evidence="8">
    <location>
        <begin position="394"/>
        <end position="413"/>
    </location>
</feature>
<dbReference type="EMBL" id="WPHG01000002">
    <property type="protein sequence ID" value="MVA97095.1"/>
    <property type="molecule type" value="Genomic_DNA"/>
</dbReference>
<feature type="transmembrane region" description="Helical" evidence="8">
    <location>
        <begin position="222"/>
        <end position="242"/>
    </location>
</feature>
<feature type="transmembrane region" description="Helical" evidence="8">
    <location>
        <begin position="121"/>
        <end position="140"/>
    </location>
</feature>
<feature type="transmembrane region" description="Helical" evidence="8">
    <location>
        <begin position="425"/>
        <end position="444"/>
    </location>
</feature>
<evidence type="ECO:0000313" key="10">
    <source>
        <dbReference type="Proteomes" id="UP000463224"/>
    </source>
</evidence>
<dbReference type="GO" id="GO:0009103">
    <property type="term" value="P:lipopolysaccharide biosynthetic process"/>
    <property type="evidence" value="ECO:0007669"/>
    <property type="project" value="TreeGrafter"/>
</dbReference>
<dbReference type="GO" id="GO:0005886">
    <property type="term" value="C:plasma membrane"/>
    <property type="evidence" value="ECO:0007669"/>
    <property type="project" value="UniProtKB-SubCell"/>
</dbReference>
<feature type="transmembrane region" description="Helical" evidence="8">
    <location>
        <begin position="12"/>
        <end position="33"/>
    </location>
</feature>